<name>A0A1D1Z038_9ARAE</name>
<keyword evidence="3" id="KW-0677">Repeat</keyword>
<dbReference type="InterPro" id="IPR011992">
    <property type="entry name" value="EF-hand-dom_pair"/>
</dbReference>
<dbReference type="SUPFAM" id="SSF47473">
    <property type="entry name" value="EF-hand"/>
    <property type="match status" value="1"/>
</dbReference>
<evidence type="ECO:0000259" key="6">
    <source>
        <dbReference type="PROSITE" id="PS50222"/>
    </source>
</evidence>
<dbReference type="InterPro" id="IPR018247">
    <property type="entry name" value="EF_Hand_1_Ca_BS"/>
</dbReference>
<dbReference type="CDD" id="cd00051">
    <property type="entry name" value="EFh"/>
    <property type="match status" value="1"/>
</dbReference>
<dbReference type="PROSITE" id="PS50222">
    <property type="entry name" value="EF_HAND_2"/>
    <property type="match status" value="4"/>
</dbReference>
<evidence type="ECO:0000313" key="7">
    <source>
        <dbReference type="EMBL" id="JAT60275.1"/>
    </source>
</evidence>
<feature type="region of interest" description="Disordered" evidence="5">
    <location>
        <begin position="1"/>
        <end position="20"/>
    </location>
</feature>
<dbReference type="EMBL" id="GDJX01007661">
    <property type="protein sequence ID" value="JAT60275.1"/>
    <property type="molecule type" value="Transcribed_RNA"/>
</dbReference>
<accession>A0A1D1Z038</accession>
<keyword evidence="2" id="KW-0479">Metal-binding</keyword>
<evidence type="ECO:0000256" key="4">
    <source>
        <dbReference type="ARBA" id="ARBA00022837"/>
    </source>
</evidence>
<dbReference type="PANTHER" id="PTHR10891">
    <property type="entry name" value="EF-HAND CALCIUM-BINDING DOMAIN CONTAINING PROTEIN"/>
    <property type="match status" value="1"/>
</dbReference>
<dbReference type="Pfam" id="PF13499">
    <property type="entry name" value="EF-hand_7"/>
    <property type="match status" value="2"/>
</dbReference>
<gene>
    <name evidence="7" type="primary">CML18_0</name>
    <name evidence="7" type="ORF">g.65146</name>
</gene>
<dbReference type="PROSITE" id="PS00018">
    <property type="entry name" value="EF_HAND_1"/>
    <property type="match status" value="4"/>
</dbReference>
<organism evidence="7">
    <name type="scientific">Anthurium amnicola</name>
    <dbReference type="NCBI Taxonomy" id="1678845"/>
    <lineage>
        <taxon>Eukaryota</taxon>
        <taxon>Viridiplantae</taxon>
        <taxon>Streptophyta</taxon>
        <taxon>Embryophyta</taxon>
        <taxon>Tracheophyta</taxon>
        <taxon>Spermatophyta</taxon>
        <taxon>Magnoliopsida</taxon>
        <taxon>Liliopsida</taxon>
        <taxon>Araceae</taxon>
        <taxon>Pothoideae</taxon>
        <taxon>Potheae</taxon>
        <taxon>Anthurium</taxon>
    </lineage>
</organism>
<feature type="domain" description="EF-hand" evidence="6">
    <location>
        <begin position="61"/>
        <end position="96"/>
    </location>
</feature>
<reference evidence="7" key="1">
    <citation type="submission" date="2015-07" db="EMBL/GenBank/DDBJ databases">
        <title>Transcriptome Assembly of Anthurium amnicola.</title>
        <authorList>
            <person name="Suzuki J."/>
        </authorList>
    </citation>
    <scope>NUCLEOTIDE SEQUENCE</scope>
</reference>
<sequence length="190" mass="20152">MAGSRNGSGEASGKGGLAVPLGDADEVERVFRHFDANGDGKISASELAEVVRALSGSEGTASEEEVRRMMEELDSNRDGYVDLAEFVAFHRGGGGGGGGAAGDAERELKEAFRMYDLNGDGVISARELHQVMKRLGDKCSVRDCSRMIRSVDADGDGTVNFHEFKKMMSISGNGNGNGGGKKQQHNRLPK</sequence>
<protein>
    <submittedName>
        <fullName evidence="7">Putative calcium-binding protein CML18</fullName>
    </submittedName>
</protein>
<feature type="domain" description="EF-hand" evidence="6">
    <location>
        <begin position="22"/>
        <end position="57"/>
    </location>
</feature>
<dbReference type="FunFam" id="1.10.238.10:FF:000353">
    <property type="entry name" value="Probable calcium-binding protein CML31"/>
    <property type="match status" value="1"/>
</dbReference>
<feature type="region of interest" description="Disordered" evidence="5">
    <location>
        <begin position="170"/>
        <end position="190"/>
    </location>
</feature>
<evidence type="ECO:0000256" key="2">
    <source>
        <dbReference type="ARBA" id="ARBA00022723"/>
    </source>
</evidence>
<proteinExistence type="predicted"/>
<feature type="domain" description="EF-hand" evidence="6">
    <location>
        <begin position="139"/>
        <end position="174"/>
    </location>
</feature>
<dbReference type="GO" id="GO:0005509">
    <property type="term" value="F:calcium ion binding"/>
    <property type="evidence" value="ECO:0007669"/>
    <property type="project" value="InterPro"/>
</dbReference>
<dbReference type="SMART" id="SM00054">
    <property type="entry name" value="EFh"/>
    <property type="match status" value="4"/>
</dbReference>
<feature type="domain" description="EF-hand" evidence="6">
    <location>
        <begin position="103"/>
        <end position="138"/>
    </location>
</feature>
<dbReference type="InterPro" id="IPR002048">
    <property type="entry name" value="EF_hand_dom"/>
</dbReference>
<evidence type="ECO:0000256" key="1">
    <source>
        <dbReference type="ARBA" id="ARBA00003291"/>
    </source>
</evidence>
<keyword evidence="4" id="KW-0106">Calcium</keyword>
<evidence type="ECO:0000256" key="3">
    <source>
        <dbReference type="ARBA" id="ARBA00022737"/>
    </source>
</evidence>
<evidence type="ECO:0000256" key="5">
    <source>
        <dbReference type="SAM" id="MobiDB-lite"/>
    </source>
</evidence>
<dbReference type="InterPro" id="IPR039647">
    <property type="entry name" value="EF_hand_pair_protein_CML-like"/>
</dbReference>
<comment type="function">
    <text evidence="1">Potential calcium sensor.</text>
</comment>
<dbReference type="Gene3D" id="1.10.238.10">
    <property type="entry name" value="EF-hand"/>
    <property type="match status" value="2"/>
</dbReference>
<dbReference type="AlphaFoldDB" id="A0A1D1Z038"/>